<name>A0A7M7NSD5_STRPU</name>
<dbReference type="InParanoid" id="A0A7M7NSD5"/>
<dbReference type="EnsemblMetazoa" id="XM_030982844">
    <property type="protein sequence ID" value="XP_030838704"/>
    <property type="gene ID" value="LOC115918554"/>
</dbReference>
<dbReference type="KEGG" id="spu:115918554"/>
<evidence type="ECO:0000313" key="3">
    <source>
        <dbReference type="Proteomes" id="UP000007110"/>
    </source>
</evidence>
<feature type="region of interest" description="Disordered" evidence="1">
    <location>
        <begin position="177"/>
        <end position="250"/>
    </location>
</feature>
<sequence>MGNISGDEHGGWACRSAHYKTTCDDITYHTLEAPTNDDCTIYQGHENTYADIEDKRFGVSNVGDDLKDTKGDGNCNLACRSTQEKTSCDGKTYYTLEAPMNDISADIEKDRNDKAWRSMSDKTTCHPNNYYTLEIPSKDDERHGEVSDNEYEDVGRVNFTGQEDAGVNKRFTLERRSLGPDAGTSSNKQHQNGNTDIRLSKGEEYDTLNFRTSVKKSSRHTVNGAFAEETENKDMYGSLNLPETSDPPNSLDIQLINDNVYGNLSDVDVDPGKCQGEKPIASWVEPEATYQNMKL</sequence>
<accession>A0A7M7NSD5</accession>
<feature type="compositionally biased region" description="Polar residues" evidence="1">
    <location>
        <begin position="183"/>
        <end position="197"/>
    </location>
</feature>
<organism evidence="2 3">
    <name type="scientific">Strongylocentrotus purpuratus</name>
    <name type="common">Purple sea urchin</name>
    <dbReference type="NCBI Taxonomy" id="7668"/>
    <lineage>
        <taxon>Eukaryota</taxon>
        <taxon>Metazoa</taxon>
        <taxon>Echinodermata</taxon>
        <taxon>Eleutherozoa</taxon>
        <taxon>Echinozoa</taxon>
        <taxon>Echinoidea</taxon>
        <taxon>Euechinoidea</taxon>
        <taxon>Echinacea</taxon>
        <taxon>Camarodonta</taxon>
        <taxon>Echinidea</taxon>
        <taxon>Strongylocentrotidae</taxon>
        <taxon>Strongylocentrotus</taxon>
    </lineage>
</organism>
<protein>
    <submittedName>
        <fullName evidence="2">Uncharacterized protein</fullName>
    </submittedName>
</protein>
<dbReference type="AlphaFoldDB" id="A0A7M7NSD5"/>
<reference evidence="3" key="1">
    <citation type="submission" date="2015-02" db="EMBL/GenBank/DDBJ databases">
        <title>Genome sequencing for Strongylocentrotus purpuratus.</title>
        <authorList>
            <person name="Murali S."/>
            <person name="Liu Y."/>
            <person name="Vee V."/>
            <person name="English A."/>
            <person name="Wang M."/>
            <person name="Skinner E."/>
            <person name="Han Y."/>
            <person name="Muzny D.M."/>
            <person name="Worley K.C."/>
            <person name="Gibbs R.A."/>
        </authorList>
    </citation>
    <scope>NUCLEOTIDE SEQUENCE</scope>
</reference>
<keyword evidence="3" id="KW-1185">Reference proteome</keyword>
<dbReference type="Proteomes" id="UP000007110">
    <property type="component" value="Unassembled WGS sequence"/>
</dbReference>
<dbReference type="RefSeq" id="XP_030838704.1">
    <property type="nucleotide sequence ID" value="XM_030982844.1"/>
</dbReference>
<evidence type="ECO:0000256" key="1">
    <source>
        <dbReference type="SAM" id="MobiDB-lite"/>
    </source>
</evidence>
<feature type="compositionally biased region" description="Polar residues" evidence="1">
    <location>
        <begin position="241"/>
        <end position="250"/>
    </location>
</feature>
<evidence type="ECO:0000313" key="2">
    <source>
        <dbReference type="EnsemblMetazoa" id="XP_030838704"/>
    </source>
</evidence>
<proteinExistence type="predicted"/>
<reference evidence="2" key="2">
    <citation type="submission" date="2021-01" db="UniProtKB">
        <authorList>
            <consortium name="EnsemblMetazoa"/>
        </authorList>
    </citation>
    <scope>IDENTIFICATION</scope>
</reference>
<dbReference type="GeneID" id="115918554"/>